<keyword evidence="2" id="KW-1185">Reference proteome</keyword>
<dbReference type="InterPro" id="IPR012677">
    <property type="entry name" value="Nucleotide-bd_a/b_plait_sf"/>
</dbReference>
<dbReference type="SUPFAM" id="SSF54928">
    <property type="entry name" value="RNA-binding domain, RBD"/>
    <property type="match status" value="1"/>
</dbReference>
<dbReference type="Proteomes" id="UP000016927">
    <property type="component" value="Unassembled WGS sequence"/>
</dbReference>
<organism evidence="1 2">
    <name type="scientific">Nosema bombycis (strain CQ1 / CVCC 102059)</name>
    <name type="common">Microsporidian parasite</name>
    <name type="synonym">Pebrine of silkworm</name>
    <dbReference type="NCBI Taxonomy" id="578461"/>
    <lineage>
        <taxon>Eukaryota</taxon>
        <taxon>Fungi</taxon>
        <taxon>Fungi incertae sedis</taxon>
        <taxon>Microsporidia</taxon>
        <taxon>Nosematidae</taxon>
        <taxon>Nosema</taxon>
    </lineage>
</organism>
<dbReference type="OMA" id="CIEGSID"/>
<proteinExistence type="predicted"/>
<evidence type="ECO:0000313" key="1">
    <source>
        <dbReference type="EMBL" id="EOB13401.1"/>
    </source>
</evidence>
<dbReference type="GO" id="GO:0003676">
    <property type="term" value="F:nucleic acid binding"/>
    <property type="evidence" value="ECO:0007669"/>
    <property type="project" value="InterPro"/>
</dbReference>
<evidence type="ECO:0000313" key="2">
    <source>
        <dbReference type="Proteomes" id="UP000016927"/>
    </source>
</evidence>
<sequence length="145" mass="17271">MIFKISNLNKNIFFYEIYDLLSVFGEISGFLAEDDFFIFKFSNLKFNLLNLDYLSLGGKRLIIVKSKEYDYGFDCLPSNEEYLLLKNISLEDIKNECIRYGSIEEVYEENGNIKVKCTSKEDLKMIFRHLYGRFYKNRRVRVVCK</sequence>
<dbReference type="AlphaFoldDB" id="R0KRM5"/>
<dbReference type="EMBL" id="KB908984">
    <property type="protein sequence ID" value="EOB13401.1"/>
    <property type="molecule type" value="Genomic_DNA"/>
</dbReference>
<dbReference type="Gene3D" id="3.30.70.330">
    <property type="match status" value="1"/>
</dbReference>
<dbReference type="VEuPathDB" id="MicrosporidiaDB:NBO_76g0006"/>
<reference evidence="1 2" key="1">
    <citation type="journal article" date="2013" name="BMC Genomics">
        <title>Comparative genomics of parasitic silkworm microsporidia reveal an association between genome expansion and host adaptation.</title>
        <authorList>
            <person name="Pan G."/>
            <person name="Xu J."/>
            <person name="Li T."/>
            <person name="Xia Q."/>
            <person name="Liu S.L."/>
            <person name="Zhang G."/>
            <person name="Li S."/>
            <person name="Li C."/>
            <person name="Liu H."/>
            <person name="Yang L."/>
            <person name="Liu T."/>
            <person name="Zhang X."/>
            <person name="Wu Z."/>
            <person name="Fan W."/>
            <person name="Dang X."/>
            <person name="Xiang H."/>
            <person name="Tao M."/>
            <person name="Li Y."/>
            <person name="Hu J."/>
            <person name="Li Z."/>
            <person name="Lin L."/>
            <person name="Luo J."/>
            <person name="Geng L."/>
            <person name="Wang L."/>
            <person name="Long M."/>
            <person name="Wan Y."/>
            <person name="He N."/>
            <person name="Zhang Z."/>
            <person name="Lu C."/>
            <person name="Keeling P.J."/>
            <person name="Wang J."/>
            <person name="Xiang Z."/>
            <person name="Zhou Z."/>
        </authorList>
    </citation>
    <scope>NUCLEOTIDE SEQUENCE [LARGE SCALE GENOMIC DNA]</scope>
    <source>
        <strain evidence="2">CQ1 / CVCC 102059</strain>
    </source>
</reference>
<name>R0KRM5_NOSB1</name>
<dbReference type="OrthoDB" id="5411533at2759"/>
<protein>
    <submittedName>
        <fullName evidence="1">Uncharacterized protein</fullName>
    </submittedName>
</protein>
<dbReference type="InterPro" id="IPR035979">
    <property type="entry name" value="RBD_domain_sf"/>
</dbReference>
<gene>
    <name evidence="1" type="ORF">NBO_76g0006</name>
</gene>
<dbReference type="HOGENOM" id="CLU_1677871_0_0_1"/>
<accession>R0KRM5</accession>